<dbReference type="AlphaFoldDB" id="A0A9D3WE05"/>
<protein>
    <submittedName>
        <fullName evidence="3">Uncharacterized protein</fullName>
    </submittedName>
</protein>
<dbReference type="EMBL" id="JAIQCV010000002">
    <property type="protein sequence ID" value="KAH1122379.1"/>
    <property type="molecule type" value="Genomic_DNA"/>
</dbReference>
<organism evidence="3 4">
    <name type="scientific">Gossypium stocksii</name>
    <dbReference type="NCBI Taxonomy" id="47602"/>
    <lineage>
        <taxon>Eukaryota</taxon>
        <taxon>Viridiplantae</taxon>
        <taxon>Streptophyta</taxon>
        <taxon>Embryophyta</taxon>
        <taxon>Tracheophyta</taxon>
        <taxon>Spermatophyta</taxon>
        <taxon>Magnoliopsida</taxon>
        <taxon>eudicotyledons</taxon>
        <taxon>Gunneridae</taxon>
        <taxon>Pentapetalae</taxon>
        <taxon>rosids</taxon>
        <taxon>malvids</taxon>
        <taxon>Malvales</taxon>
        <taxon>Malvaceae</taxon>
        <taxon>Malvoideae</taxon>
        <taxon>Gossypium</taxon>
    </lineage>
</organism>
<evidence type="ECO:0000256" key="1">
    <source>
        <dbReference type="SAM" id="MobiDB-lite"/>
    </source>
</evidence>
<feature type="region of interest" description="Disordered" evidence="1">
    <location>
        <begin position="65"/>
        <end position="139"/>
    </location>
</feature>
<feature type="compositionally biased region" description="Basic and acidic residues" evidence="1">
    <location>
        <begin position="104"/>
        <end position="133"/>
    </location>
</feature>
<proteinExistence type="predicted"/>
<accession>A0A9D3WE05</accession>
<feature type="signal peptide" evidence="2">
    <location>
        <begin position="1"/>
        <end position="23"/>
    </location>
</feature>
<dbReference type="Proteomes" id="UP000828251">
    <property type="component" value="Unassembled WGS sequence"/>
</dbReference>
<evidence type="ECO:0000256" key="2">
    <source>
        <dbReference type="SAM" id="SignalP"/>
    </source>
</evidence>
<sequence>MNPIVCSCLVVFCSCLFISDILSGNSLKNQEGLTFEFQFVGKGSKLQGTFESIVSKGKKVKKEELHFKPKVKDMEPNHEKEEKMIKSVEKEKLKRRKDKGQKHKEKDEEKHEDSEIGEMNNKEENKENMHKDEEGDENT</sequence>
<evidence type="ECO:0000313" key="3">
    <source>
        <dbReference type="EMBL" id="KAH1122379.1"/>
    </source>
</evidence>
<feature type="compositionally biased region" description="Basic residues" evidence="1">
    <location>
        <begin position="93"/>
        <end position="103"/>
    </location>
</feature>
<dbReference type="OrthoDB" id="1002700at2759"/>
<evidence type="ECO:0000313" key="4">
    <source>
        <dbReference type="Proteomes" id="UP000828251"/>
    </source>
</evidence>
<gene>
    <name evidence="3" type="ORF">J1N35_005539</name>
</gene>
<keyword evidence="4" id="KW-1185">Reference proteome</keyword>
<feature type="compositionally biased region" description="Basic and acidic residues" evidence="1">
    <location>
        <begin position="65"/>
        <end position="92"/>
    </location>
</feature>
<name>A0A9D3WE05_9ROSI</name>
<reference evidence="3 4" key="1">
    <citation type="journal article" date="2021" name="Plant Biotechnol. J.">
        <title>Multi-omics assisted identification of the key and species-specific regulatory components of drought-tolerant mechanisms in Gossypium stocksii.</title>
        <authorList>
            <person name="Yu D."/>
            <person name="Ke L."/>
            <person name="Zhang D."/>
            <person name="Wu Y."/>
            <person name="Sun Y."/>
            <person name="Mei J."/>
            <person name="Sun J."/>
            <person name="Sun Y."/>
        </authorList>
    </citation>
    <scope>NUCLEOTIDE SEQUENCE [LARGE SCALE GENOMIC DNA]</scope>
    <source>
        <strain evidence="4">cv. E1</strain>
        <tissue evidence="3">Leaf</tissue>
    </source>
</reference>
<comment type="caution">
    <text evidence="3">The sequence shown here is derived from an EMBL/GenBank/DDBJ whole genome shotgun (WGS) entry which is preliminary data.</text>
</comment>
<feature type="chain" id="PRO_5038999331" evidence="2">
    <location>
        <begin position="24"/>
        <end position="139"/>
    </location>
</feature>
<keyword evidence="2" id="KW-0732">Signal</keyword>